<dbReference type="HOGENOM" id="CLU_2700596_0_0_3"/>
<dbReference type="Proteomes" id="UP000005291">
    <property type="component" value="Unassembled WGS sequence"/>
</dbReference>
<accession>I4I2F5</accession>
<reference evidence="1 2" key="1">
    <citation type="submission" date="2012-04" db="EMBL/GenBank/DDBJ databases">
        <authorList>
            <person name="Genoscope - CEA"/>
        </authorList>
    </citation>
    <scope>NUCLEOTIDE SEQUENCE [LARGE SCALE GENOMIC DNA]</scope>
    <source>
        <strain evidence="1 2">9808</strain>
    </source>
</reference>
<protein>
    <submittedName>
        <fullName evidence="1">Uncharacterized protein</fullName>
    </submittedName>
</protein>
<evidence type="ECO:0000313" key="2">
    <source>
        <dbReference type="Proteomes" id="UP000005291"/>
    </source>
</evidence>
<organism evidence="1 2">
    <name type="scientific">Microcystis aeruginosa PCC 9808</name>
    <dbReference type="NCBI Taxonomy" id="1160284"/>
    <lineage>
        <taxon>Bacteria</taxon>
        <taxon>Bacillati</taxon>
        <taxon>Cyanobacteriota</taxon>
        <taxon>Cyanophyceae</taxon>
        <taxon>Oscillatoriophycideae</taxon>
        <taxon>Chroococcales</taxon>
        <taxon>Microcystaceae</taxon>
        <taxon>Microcystis</taxon>
    </lineage>
</organism>
<gene>
    <name evidence="1" type="ORF">MICAG_480006</name>
</gene>
<comment type="caution">
    <text evidence="1">The sequence shown here is derived from an EMBL/GenBank/DDBJ whole genome shotgun (WGS) entry which is preliminary data.</text>
</comment>
<proteinExistence type="predicted"/>
<evidence type="ECO:0000313" key="1">
    <source>
        <dbReference type="EMBL" id="CCI28479.1"/>
    </source>
</evidence>
<dbReference type="AlphaFoldDB" id="I4I2F5"/>
<sequence>MINELPLNRVAGAIISLVLVKTWNGHDDDEIIRMSSHFCKFSQCYTRDGNSLPPTSCSSVYHFFDSRLLFFGR</sequence>
<name>I4I2F5_MICAE</name>
<dbReference type="EMBL" id="CAIN01000423">
    <property type="protein sequence ID" value="CCI28479.1"/>
    <property type="molecule type" value="Genomic_DNA"/>
</dbReference>